<dbReference type="InterPro" id="IPR000160">
    <property type="entry name" value="GGDEF_dom"/>
</dbReference>
<dbReference type="CDD" id="cd01949">
    <property type="entry name" value="GGDEF"/>
    <property type="match status" value="1"/>
</dbReference>
<dbReference type="RefSeq" id="WP_113806424.1">
    <property type="nucleotide sequence ID" value="NZ_QOCW01000012.1"/>
</dbReference>
<keyword evidence="5" id="KW-1185">Reference proteome</keyword>
<dbReference type="Gene3D" id="3.40.50.2300">
    <property type="match status" value="2"/>
</dbReference>
<dbReference type="NCBIfam" id="TIGR00254">
    <property type="entry name" value="GGDEF"/>
    <property type="match status" value="1"/>
</dbReference>
<dbReference type="Proteomes" id="UP000253314">
    <property type="component" value="Unassembled WGS sequence"/>
</dbReference>
<name>A0A366XTJ1_9BACI</name>
<dbReference type="Pfam" id="PF00990">
    <property type="entry name" value="GGDEF"/>
    <property type="match status" value="1"/>
</dbReference>
<dbReference type="GO" id="GO:0043709">
    <property type="term" value="P:cell adhesion involved in single-species biofilm formation"/>
    <property type="evidence" value="ECO:0007669"/>
    <property type="project" value="TreeGrafter"/>
</dbReference>
<dbReference type="PROSITE" id="PS50887">
    <property type="entry name" value="GGDEF"/>
    <property type="match status" value="1"/>
</dbReference>
<evidence type="ECO:0000259" key="3">
    <source>
        <dbReference type="PROSITE" id="PS50887"/>
    </source>
</evidence>
<dbReference type="OrthoDB" id="9759607at2"/>
<gene>
    <name evidence="4" type="ORF">DS031_12620</name>
</gene>
<feature type="domain" description="Response regulatory" evidence="2">
    <location>
        <begin position="108"/>
        <end position="224"/>
    </location>
</feature>
<dbReference type="CDD" id="cd00156">
    <property type="entry name" value="REC"/>
    <property type="match status" value="1"/>
</dbReference>
<dbReference type="PANTHER" id="PTHR45138">
    <property type="entry name" value="REGULATORY COMPONENTS OF SENSORY TRANSDUCTION SYSTEM"/>
    <property type="match status" value="1"/>
</dbReference>
<keyword evidence="1" id="KW-0597">Phosphoprotein</keyword>
<protein>
    <submittedName>
        <fullName evidence="4">Diguanylate cyclase</fullName>
    </submittedName>
</protein>
<comment type="caution">
    <text evidence="4">The sequence shown here is derived from an EMBL/GenBank/DDBJ whole genome shotgun (WGS) entry which is preliminary data.</text>
</comment>
<dbReference type="SMART" id="SM00267">
    <property type="entry name" value="GGDEF"/>
    <property type="match status" value="1"/>
</dbReference>
<sequence>MNKYQWYFIEKIKGNLQDWFDENALILEKDVHCFLHSVIGTAPTLGLNEYAEYAEKAIQHFDELSSKQVDLKTIQTNLYELIVNLYKEHKGIEEISEFKEELKEKQGTILLVDDDPIFVQSLRNKLENEGWMVFATLYADQAIDLFYRLKPDIVLLDIYMKEKNGVEVLKTIQKQAEFHFISIMMMSLHNDRETRIQCFQEGADDFIKKPVEMNEFLVRIKRHLQRRQSIRNAILMDELTHVYNRKFLMMEFDRQLAEYTRTGEIFTIAMIEIDDFKNINDSYGHLTGDEILRSFANLILENKRNPDYLIRYGGTEFVLLLPHTSAAEANQLLEHMLDKFRNIDFSYNQLFFHLSFSAGVVEVNKTNIKEVKWLEQAEIALDKAKKMGKNCVFTPSNIFEETESSKTIRIGIIDDEPIIRQMVQDYFENAAKENYHIEVKSFREGEEFFNDNWHRGSGPYVLILDGIMPRMDGLEVLKKLRNEYDQSRYIVVMLTGRKAEKDIIRALELGADDYITKPFNIKELEARIKRLINKKI</sequence>
<reference evidence="4 5" key="1">
    <citation type="submission" date="2018-07" db="EMBL/GenBank/DDBJ databases">
        <title>Lottiidibacillus patelloidae gen. nov., sp. nov., isolated from the intestinal tract of a marine limpet and the reclassification of B. taeanensis BH030017T, B. algicola KMM 3737T and B. hwajinpoensis SW-72T as genus Lottiidibacillus.</title>
        <authorList>
            <person name="Liu R."/>
            <person name="Huang Z."/>
        </authorList>
    </citation>
    <scope>NUCLEOTIDE SEQUENCE [LARGE SCALE GENOMIC DNA]</scope>
    <source>
        <strain evidence="4 5">BH030017</strain>
    </source>
</reference>
<dbReference type="GO" id="GO:0000160">
    <property type="term" value="P:phosphorelay signal transduction system"/>
    <property type="evidence" value="ECO:0007669"/>
    <property type="project" value="InterPro"/>
</dbReference>
<feature type="modified residue" description="4-aspartylphosphate" evidence="1">
    <location>
        <position position="465"/>
    </location>
</feature>
<accession>A0A366XTJ1</accession>
<dbReference type="SUPFAM" id="SSF52172">
    <property type="entry name" value="CheY-like"/>
    <property type="match status" value="2"/>
</dbReference>
<dbReference type="EMBL" id="QOCW01000012">
    <property type="protein sequence ID" value="RBW69217.1"/>
    <property type="molecule type" value="Genomic_DNA"/>
</dbReference>
<dbReference type="InterPro" id="IPR043128">
    <property type="entry name" value="Rev_trsase/Diguanyl_cyclase"/>
</dbReference>
<dbReference type="GO" id="GO:0052621">
    <property type="term" value="F:diguanylate cyclase activity"/>
    <property type="evidence" value="ECO:0007669"/>
    <property type="project" value="TreeGrafter"/>
</dbReference>
<evidence type="ECO:0000259" key="2">
    <source>
        <dbReference type="PROSITE" id="PS50110"/>
    </source>
</evidence>
<dbReference type="PROSITE" id="PS50110">
    <property type="entry name" value="RESPONSE_REGULATORY"/>
    <property type="match status" value="2"/>
</dbReference>
<dbReference type="SUPFAM" id="SSF55073">
    <property type="entry name" value="Nucleotide cyclase"/>
    <property type="match status" value="1"/>
</dbReference>
<evidence type="ECO:0000313" key="4">
    <source>
        <dbReference type="EMBL" id="RBW69217.1"/>
    </source>
</evidence>
<feature type="domain" description="Response regulatory" evidence="2">
    <location>
        <begin position="409"/>
        <end position="532"/>
    </location>
</feature>
<dbReference type="Pfam" id="PF00072">
    <property type="entry name" value="Response_reg"/>
    <property type="match status" value="2"/>
</dbReference>
<feature type="domain" description="GGDEF" evidence="3">
    <location>
        <begin position="264"/>
        <end position="397"/>
    </location>
</feature>
<dbReference type="PANTHER" id="PTHR45138:SF9">
    <property type="entry name" value="DIGUANYLATE CYCLASE DGCM-RELATED"/>
    <property type="match status" value="1"/>
</dbReference>
<dbReference type="FunFam" id="3.30.70.270:FF:000001">
    <property type="entry name" value="Diguanylate cyclase domain protein"/>
    <property type="match status" value="1"/>
</dbReference>
<dbReference type="InterPro" id="IPR029787">
    <property type="entry name" value="Nucleotide_cyclase"/>
</dbReference>
<evidence type="ECO:0000313" key="5">
    <source>
        <dbReference type="Proteomes" id="UP000253314"/>
    </source>
</evidence>
<dbReference type="AlphaFoldDB" id="A0A366XTJ1"/>
<evidence type="ECO:0000256" key="1">
    <source>
        <dbReference type="PROSITE-ProRule" id="PRU00169"/>
    </source>
</evidence>
<proteinExistence type="predicted"/>
<organism evidence="4 5">
    <name type="scientific">Bacillus taeanensis</name>
    <dbReference type="NCBI Taxonomy" id="273032"/>
    <lineage>
        <taxon>Bacteria</taxon>
        <taxon>Bacillati</taxon>
        <taxon>Bacillota</taxon>
        <taxon>Bacilli</taxon>
        <taxon>Bacillales</taxon>
        <taxon>Bacillaceae</taxon>
        <taxon>Bacillus</taxon>
    </lineage>
</organism>
<dbReference type="Gene3D" id="3.30.70.270">
    <property type="match status" value="1"/>
</dbReference>
<dbReference type="InterPro" id="IPR050469">
    <property type="entry name" value="Diguanylate_Cyclase"/>
</dbReference>
<dbReference type="GO" id="GO:1902201">
    <property type="term" value="P:negative regulation of bacterial-type flagellum-dependent cell motility"/>
    <property type="evidence" value="ECO:0007669"/>
    <property type="project" value="TreeGrafter"/>
</dbReference>
<dbReference type="InterPro" id="IPR001789">
    <property type="entry name" value="Sig_transdc_resp-reg_receiver"/>
</dbReference>
<feature type="modified residue" description="4-aspartylphosphate" evidence="1">
    <location>
        <position position="157"/>
    </location>
</feature>
<dbReference type="GO" id="GO:0005886">
    <property type="term" value="C:plasma membrane"/>
    <property type="evidence" value="ECO:0007669"/>
    <property type="project" value="TreeGrafter"/>
</dbReference>
<dbReference type="SMART" id="SM00448">
    <property type="entry name" value="REC"/>
    <property type="match status" value="2"/>
</dbReference>
<dbReference type="InterPro" id="IPR011006">
    <property type="entry name" value="CheY-like_superfamily"/>
</dbReference>